<dbReference type="HOGENOM" id="CLU_2868294_0_0_1"/>
<reference evidence="2 3" key="1">
    <citation type="submission" date="2014-06" db="EMBL/GenBank/DDBJ databases">
        <authorList>
            <consortium name="DOE Joint Genome Institute"/>
            <person name="Kuo A."/>
            <person name="Kohler A."/>
            <person name="Nagy L.G."/>
            <person name="Floudas D."/>
            <person name="Copeland A."/>
            <person name="Barry K.W."/>
            <person name="Cichocki N."/>
            <person name="Veneault-Fourrey C."/>
            <person name="LaButti K."/>
            <person name="Lindquist E.A."/>
            <person name="Lipzen A."/>
            <person name="Lundell T."/>
            <person name="Morin E."/>
            <person name="Murat C."/>
            <person name="Sun H."/>
            <person name="Tunlid A."/>
            <person name="Henrissat B."/>
            <person name="Grigoriev I.V."/>
            <person name="Hibbett D.S."/>
            <person name="Martin F."/>
            <person name="Nordberg H.P."/>
            <person name="Cantor M.N."/>
            <person name="Hua S.X."/>
        </authorList>
    </citation>
    <scope>NUCLEOTIDE SEQUENCE [LARGE SCALE GENOMIC DNA]</scope>
    <source>
        <strain evidence="2 3">ATCC 200175</strain>
    </source>
</reference>
<reference evidence="3" key="2">
    <citation type="submission" date="2015-01" db="EMBL/GenBank/DDBJ databases">
        <title>Evolutionary Origins and Diversification of the Mycorrhizal Mutualists.</title>
        <authorList>
            <consortium name="DOE Joint Genome Institute"/>
            <consortium name="Mycorrhizal Genomics Consortium"/>
            <person name="Kohler A."/>
            <person name="Kuo A."/>
            <person name="Nagy L.G."/>
            <person name="Floudas D."/>
            <person name="Copeland A."/>
            <person name="Barry K.W."/>
            <person name="Cichocki N."/>
            <person name="Veneault-Fourrey C."/>
            <person name="LaButti K."/>
            <person name="Lindquist E.A."/>
            <person name="Lipzen A."/>
            <person name="Lundell T."/>
            <person name="Morin E."/>
            <person name="Murat C."/>
            <person name="Riley R."/>
            <person name="Ohm R."/>
            <person name="Sun H."/>
            <person name="Tunlid A."/>
            <person name="Henrissat B."/>
            <person name="Grigoriev I.V."/>
            <person name="Hibbett D.S."/>
            <person name="Martin F."/>
        </authorList>
    </citation>
    <scope>NUCLEOTIDE SEQUENCE [LARGE SCALE GENOMIC DNA]</scope>
    <source>
        <strain evidence="3">ATCC 200175</strain>
    </source>
</reference>
<dbReference type="AlphaFoldDB" id="A0A0C9SSN7"/>
<accession>A0A0C9SSN7</accession>
<dbReference type="Proteomes" id="UP000053647">
    <property type="component" value="Unassembled WGS sequence"/>
</dbReference>
<keyword evidence="1" id="KW-0812">Transmembrane</keyword>
<proteinExistence type="predicted"/>
<keyword evidence="1" id="KW-1133">Transmembrane helix</keyword>
<keyword evidence="3" id="KW-1185">Reference proteome</keyword>
<evidence type="ECO:0000256" key="1">
    <source>
        <dbReference type="SAM" id="Phobius"/>
    </source>
</evidence>
<sequence length="64" mass="6938">MAARRVKKVFIVKRRLMGGSPNSKGKFNLLFSVDSGEKRHAVTAAALVAVTWTIVMMAMGVLSC</sequence>
<name>A0A0C9SSN7_PAXIN</name>
<feature type="transmembrane region" description="Helical" evidence="1">
    <location>
        <begin position="41"/>
        <end position="62"/>
    </location>
</feature>
<evidence type="ECO:0000313" key="3">
    <source>
        <dbReference type="Proteomes" id="UP000053647"/>
    </source>
</evidence>
<gene>
    <name evidence="2" type="ORF">PAXINDRAFT_21972</name>
</gene>
<dbReference type="EMBL" id="KN821562">
    <property type="protein sequence ID" value="KIJ04735.1"/>
    <property type="molecule type" value="Genomic_DNA"/>
</dbReference>
<organism evidence="2 3">
    <name type="scientific">Paxillus involutus ATCC 200175</name>
    <dbReference type="NCBI Taxonomy" id="664439"/>
    <lineage>
        <taxon>Eukaryota</taxon>
        <taxon>Fungi</taxon>
        <taxon>Dikarya</taxon>
        <taxon>Basidiomycota</taxon>
        <taxon>Agaricomycotina</taxon>
        <taxon>Agaricomycetes</taxon>
        <taxon>Agaricomycetidae</taxon>
        <taxon>Boletales</taxon>
        <taxon>Paxilineae</taxon>
        <taxon>Paxillaceae</taxon>
        <taxon>Paxillus</taxon>
    </lineage>
</organism>
<evidence type="ECO:0000313" key="2">
    <source>
        <dbReference type="EMBL" id="KIJ04735.1"/>
    </source>
</evidence>
<keyword evidence="1" id="KW-0472">Membrane</keyword>
<protein>
    <submittedName>
        <fullName evidence="2">Uncharacterized protein</fullName>
    </submittedName>
</protein>